<dbReference type="InterPro" id="IPR054582">
    <property type="entry name" value="DmmA-like_N"/>
</dbReference>
<dbReference type="EMBL" id="JAFMPY010000042">
    <property type="protein sequence ID" value="MBO0906410.1"/>
    <property type="molecule type" value="Genomic_DNA"/>
</dbReference>
<dbReference type="InterPro" id="IPR039261">
    <property type="entry name" value="FNR_nucleotide-bd"/>
</dbReference>
<evidence type="ECO:0000259" key="7">
    <source>
        <dbReference type="PROSITE" id="PS51085"/>
    </source>
</evidence>
<dbReference type="InterPro" id="IPR012675">
    <property type="entry name" value="Beta-grasp_dom_sf"/>
</dbReference>
<dbReference type="Gene3D" id="2.40.30.10">
    <property type="entry name" value="Translation factors"/>
    <property type="match status" value="1"/>
</dbReference>
<evidence type="ECO:0000256" key="3">
    <source>
        <dbReference type="ARBA" id="ARBA00022723"/>
    </source>
</evidence>
<comment type="caution">
    <text evidence="9">The sequence shown here is derived from an EMBL/GenBank/DDBJ whole genome shotgun (WGS) entry which is preliminary data.</text>
</comment>
<dbReference type="Proteomes" id="UP000664288">
    <property type="component" value="Unassembled WGS sequence"/>
</dbReference>
<dbReference type="Gene3D" id="3.40.50.80">
    <property type="entry name" value="Nucleotide-binding domain of ferredoxin-NADP reductase (FNR) module"/>
    <property type="match status" value="1"/>
</dbReference>
<dbReference type="Gene3D" id="3.10.20.30">
    <property type="match status" value="1"/>
</dbReference>
<keyword evidence="10" id="KW-1185">Reference proteome</keyword>
<evidence type="ECO:0000313" key="9">
    <source>
        <dbReference type="EMBL" id="MBO0906410.1"/>
    </source>
</evidence>
<dbReference type="InterPro" id="IPR001041">
    <property type="entry name" value="2Fe-2S_ferredoxin-type"/>
</dbReference>
<feature type="domain" description="FAD-binding FR-type" evidence="8">
    <location>
        <begin position="3"/>
        <end position="108"/>
    </location>
</feature>
<dbReference type="InterPro" id="IPR017938">
    <property type="entry name" value="Riboflavin_synthase-like_b-brl"/>
</dbReference>
<dbReference type="Pfam" id="PF22290">
    <property type="entry name" value="DmmA-like_N"/>
    <property type="match status" value="1"/>
</dbReference>
<reference evidence="9 10" key="1">
    <citation type="submission" date="2021-03" db="EMBL/GenBank/DDBJ databases">
        <title>Whole genome sequence of Jiella sp. MQZ13P-4.</title>
        <authorList>
            <person name="Tuo L."/>
        </authorList>
    </citation>
    <scope>NUCLEOTIDE SEQUENCE [LARGE SCALE GENOMIC DNA]</scope>
    <source>
        <strain evidence="9 10">MQZ13P-4</strain>
    </source>
</reference>
<name>A0ABS3J9S8_9HYPH</name>
<keyword evidence="5" id="KW-0408">Iron</keyword>
<dbReference type="PRINTS" id="PR00409">
    <property type="entry name" value="PHDIOXRDTASE"/>
</dbReference>
<keyword evidence="4" id="KW-0560">Oxidoreductase</keyword>
<dbReference type="InterPro" id="IPR036010">
    <property type="entry name" value="2Fe-2S_ferredoxin-like_sf"/>
</dbReference>
<dbReference type="SUPFAM" id="SSF52343">
    <property type="entry name" value="Ferredoxin reductase-like, C-terminal NADP-linked domain"/>
    <property type="match status" value="1"/>
</dbReference>
<protein>
    <submittedName>
        <fullName evidence="9">Oxidoreductase</fullName>
    </submittedName>
</protein>
<organism evidence="9 10">
    <name type="scientific">Jiella sonneratiae</name>
    <dbReference type="NCBI Taxonomy" id="2816856"/>
    <lineage>
        <taxon>Bacteria</taxon>
        <taxon>Pseudomonadati</taxon>
        <taxon>Pseudomonadota</taxon>
        <taxon>Alphaproteobacteria</taxon>
        <taxon>Hyphomicrobiales</taxon>
        <taxon>Aurantimonadaceae</taxon>
        <taxon>Jiella</taxon>
    </lineage>
</organism>
<dbReference type="InterPro" id="IPR050415">
    <property type="entry name" value="MRET"/>
</dbReference>
<sequence>MSGETIAVRVVAAEAITPTIKRLRMVARDGARLPPYSAGSHTVLTMASGERVIRNAYSLLGSTLAGGAYEVAVLRAPRSRGGSAFVHDHVGEGHELTLSVPINLFPLNRRARHHVLVAGGIGITPIGAMADELAKVNASFELHYAVRNEARGAFCGDLAGRYGERVRLYVSERQERLHVHDILMRQPLGTHLYVCGPEGMIGNVLADARALGWPETSLHAERFLAAAGGAPFALRLAKSGVATTVGEDQTLLEAIEAAGIEAPFSCRGGVCGECELPVVSADGEIDHRDHYLSAEEKAAGCKIMPCVSRLRGRELVLDL</sequence>
<evidence type="ECO:0000256" key="6">
    <source>
        <dbReference type="ARBA" id="ARBA00023014"/>
    </source>
</evidence>
<dbReference type="CDD" id="cd00207">
    <property type="entry name" value="fer2"/>
    <property type="match status" value="1"/>
</dbReference>
<dbReference type="SUPFAM" id="SSF63380">
    <property type="entry name" value="Riboflavin synthase domain-like"/>
    <property type="match status" value="1"/>
</dbReference>
<keyword evidence="3" id="KW-0479">Metal-binding</keyword>
<accession>A0ABS3J9S8</accession>
<dbReference type="PROSITE" id="PS51384">
    <property type="entry name" value="FAD_FR"/>
    <property type="match status" value="1"/>
</dbReference>
<dbReference type="RefSeq" id="WP_207353042.1">
    <property type="nucleotide sequence ID" value="NZ_JAFMPY010000042.1"/>
</dbReference>
<dbReference type="PANTHER" id="PTHR47354:SF1">
    <property type="entry name" value="CARNITINE MONOOXYGENASE REDUCTASE SUBUNIT"/>
    <property type="match status" value="1"/>
</dbReference>
<dbReference type="PANTHER" id="PTHR47354">
    <property type="entry name" value="NADH OXIDOREDUCTASE HCR"/>
    <property type="match status" value="1"/>
</dbReference>
<proteinExistence type="predicted"/>
<gene>
    <name evidence="9" type="ORF">J1C47_22395</name>
</gene>
<dbReference type="SUPFAM" id="SSF54292">
    <property type="entry name" value="2Fe-2S ferredoxin-like"/>
    <property type="match status" value="1"/>
</dbReference>
<evidence type="ECO:0000256" key="4">
    <source>
        <dbReference type="ARBA" id="ARBA00023002"/>
    </source>
</evidence>
<dbReference type="CDD" id="cd06185">
    <property type="entry name" value="PDR_like"/>
    <property type="match status" value="1"/>
</dbReference>
<evidence type="ECO:0000256" key="2">
    <source>
        <dbReference type="ARBA" id="ARBA00022714"/>
    </source>
</evidence>
<keyword evidence="1" id="KW-0285">Flavoprotein</keyword>
<dbReference type="Pfam" id="PF00111">
    <property type="entry name" value="Fer2"/>
    <property type="match status" value="1"/>
</dbReference>
<dbReference type="InterPro" id="IPR017927">
    <property type="entry name" value="FAD-bd_FR_type"/>
</dbReference>
<dbReference type="PROSITE" id="PS51085">
    <property type="entry name" value="2FE2S_FER_2"/>
    <property type="match status" value="1"/>
</dbReference>
<evidence type="ECO:0000256" key="1">
    <source>
        <dbReference type="ARBA" id="ARBA00022630"/>
    </source>
</evidence>
<evidence type="ECO:0000313" key="10">
    <source>
        <dbReference type="Proteomes" id="UP000664288"/>
    </source>
</evidence>
<keyword evidence="6" id="KW-0411">Iron-sulfur</keyword>
<feature type="domain" description="2Fe-2S ferredoxin-type" evidence="7">
    <location>
        <begin position="232"/>
        <end position="319"/>
    </location>
</feature>
<evidence type="ECO:0000256" key="5">
    <source>
        <dbReference type="ARBA" id="ARBA00023004"/>
    </source>
</evidence>
<evidence type="ECO:0000259" key="8">
    <source>
        <dbReference type="PROSITE" id="PS51384"/>
    </source>
</evidence>
<keyword evidence="2" id="KW-0001">2Fe-2S</keyword>